<sequence length="491" mass="57347">MVSKEVKEARRAKLIKLLKTKMLTKYGTNDSGPASSLDKQIGEIVDDVMSLISGIAVDKEALSRIDGRCKNAQDGYMRAQGKDPLYAKIAPKKKEQKGPKLIAPVSVKNDWVIMDTFEAIENDKSIKADKIRLHETKMSVRATLDKQMKEKEEARRREKEIEDGFLREQQSIMEQWNYEQGIAHTMGHSKNKAEKKIRDEQCRLNAIKRAKIKDKEEREARHEVEICKRELIREEEERLKRINDQKRQNIENGKAVASQFGKREKEEREQKAEDHRLMLQMKAMMLKQEQDRKAAFNARVAKYEEFSSKWQEAGAGKEQREAELKWERKILREAHAKDAADIKREEDDIKKVKDMALFLQTENLKMAAAKERAEEKYEAEDAIRNNAIRKAGEAYQAGGWERAQEERKKGMKYARELMKQRMEVARRETKIEMGNVERIMNRKFLNKLQNDPQIIEDIQNKMFEKKKMKKSDILKYCSNLPGFSRPGADNI</sequence>
<feature type="coiled-coil region" evidence="1">
    <location>
        <begin position="342"/>
        <end position="390"/>
    </location>
</feature>
<evidence type="ECO:0000313" key="3">
    <source>
        <dbReference type="Proteomes" id="UP001165160"/>
    </source>
</evidence>
<dbReference type="Proteomes" id="UP001165160">
    <property type="component" value="Unassembled WGS sequence"/>
</dbReference>
<reference evidence="3" key="1">
    <citation type="journal article" date="2023" name="Commun. Biol.">
        <title>Genome analysis of Parmales, the sister group of diatoms, reveals the evolutionary specialization of diatoms from phago-mixotrophs to photoautotrophs.</title>
        <authorList>
            <person name="Ban H."/>
            <person name="Sato S."/>
            <person name="Yoshikawa S."/>
            <person name="Yamada K."/>
            <person name="Nakamura Y."/>
            <person name="Ichinomiya M."/>
            <person name="Sato N."/>
            <person name="Blanc-Mathieu R."/>
            <person name="Endo H."/>
            <person name="Kuwata A."/>
            <person name="Ogata H."/>
        </authorList>
    </citation>
    <scope>NUCLEOTIDE SEQUENCE [LARGE SCALE GENOMIC DNA]</scope>
    <source>
        <strain evidence="3">NIES 3699</strain>
    </source>
</reference>
<keyword evidence="1" id="KW-0175">Coiled coil</keyword>
<keyword evidence="3" id="KW-1185">Reference proteome</keyword>
<protein>
    <recommendedName>
        <fullName evidence="4">Trichohyalin-plectin-homology domain-containing protein</fullName>
    </recommendedName>
</protein>
<proteinExistence type="predicted"/>
<gene>
    <name evidence="2" type="ORF">TrVE_jg8019</name>
</gene>
<comment type="caution">
    <text evidence="2">The sequence shown here is derived from an EMBL/GenBank/DDBJ whole genome shotgun (WGS) entry which is preliminary data.</text>
</comment>
<evidence type="ECO:0008006" key="4">
    <source>
        <dbReference type="Google" id="ProtNLM"/>
    </source>
</evidence>
<organism evidence="2 3">
    <name type="scientific">Triparma verrucosa</name>
    <dbReference type="NCBI Taxonomy" id="1606542"/>
    <lineage>
        <taxon>Eukaryota</taxon>
        <taxon>Sar</taxon>
        <taxon>Stramenopiles</taxon>
        <taxon>Ochrophyta</taxon>
        <taxon>Bolidophyceae</taxon>
        <taxon>Parmales</taxon>
        <taxon>Triparmaceae</taxon>
        <taxon>Triparma</taxon>
    </lineage>
</organism>
<dbReference type="AlphaFoldDB" id="A0A9W7BD03"/>
<dbReference type="EMBL" id="BRXX01000038">
    <property type="protein sequence ID" value="GMH84503.1"/>
    <property type="molecule type" value="Genomic_DNA"/>
</dbReference>
<evidence type="ECO:0000313" key="2">
    <source>
        <dbReference type="EMBL" id="GMH84503.1"/>
    </source>
</evidence>
<name>A0A9W7BD03_9STRA</name>
<feature type="coiled-coil region" evidence="1">
    <location>
        <begin position="137"/>
        <end position="164"/>
    </location>
</feature>
<evidence type="ECO:0000256" key="1">
    <source>
        <dbReference type="SAM" id="Coils"/>
    </source>
</evidence>
<feature type="coiled-coil region" evidence="1">
    <location>
        <begin position="190"/>
        <end position="252"/>
    </location>
</feature>
<accession>A0A9W7BD03</accession>